<dbReference type="Proteomes" id="UP001431313">
    <property type="component" value="Unassembled WGS sequence"/>
</dbReference>
<organism evidence="2 3">
    <name type="scientific">Streptomyces pyxinae</name>
    <dbReference type="NCBI Taxonomy" id="2970734"/>
    <lineage>
        <taxon>Bacteria</taxon>
        <taxon>Bacillati</taxon>
        <taxon>Actinomycetota</taxon>
        <taxon>Actinomycetes</taxon>
        <taxon>Kitasatosporales</taxon>
        <taxon>Streptomycetaceae</taxon>
        <taxon>Streptomyces</taxon>
    </lineage>
</organism>
<protein>
    <submittedName>
        <fullName evidence="2">DUF397 domain-containing protein</fullName>
    </submittedName>
</protein>
<dbReference type="EMBL" id="JANUGQ010000021">
    <property type="protein sequence ID" value="MCS0638341.1"/>
    <property type="molecule type" value="Genomic_DNA"/>
</dbReference>
<gene>
    <name evidence="2" type="ORF">NX801_22330</name>
</gene>
<feature type="domain" description="DUF397" evidence="1">
    <location>
        <begin position="11"/>
        <end position="63"/>
    </location>
</feature>
<dbReference type="RefSeq" id="WP_258789613.1">
    <property type="nucleotide sequence ID" value="NZ_JANUGQ010000021.1"/>
</dbReference>
<keyword evidence="3" id="KW-1185">Reference proteome</keyword>
<name>A0ABT2CNS6_9ACTN</name>
<sequence length="73" mass="7516">MTDKAEALRGADWFTSSYSNDQGGACVAGARLADGRMAVRDSKNPAGPAFVFEAGVWGSFVTSLGASETGNRA</sequence>
<reference evidence="2" key="1">
    <citation type="submission" date="2022-08" db="EMBL/GenBank/DDBJ databases">
        <authorList>
            <person name="Somphong A."/>
            <person name="Phongsopitanun W."/>
        </authorList>
    </citation>
    <scope>NUCLEOTIDE SEQUENCE</scope>
    <source>
        <strain evidence="2">LP05-1</strain>
    </source>
</reference>
<comment type="caution">
    <text evidence="2">The sequence shown here is derived from an EMBL/GenBank/DDBJ whole genome shotgun (WGS) entry which is preliminary data.</text>
</comment>
<dbReference type="InterPro" id="IPR007278">
    <property type="entry name" value="DUF397"/>
</dbReference>
<accession>A0ABT2CNS6</accession>
<dbReference type="Pfam" id="PF04149">
    <property type="entry name" value="DUF397"/>
    <property type="match status" value="1"/>
</dbReference>
<proteinExistence type="predicted"/>
<evidence type="ECO:0000313" key="2">
    <source>
        <dbReference type="EMBL" id="MCS0638341.1"/>
    </source>
</evidence>
<evidence type="ECO:0000259" key="1">
    <source>
        <dbReference type="Pfam" id="PF04149"/>
    </source>
</evidence>
<evidence type="ECO:0000313" key="3">
    <source>
        <dbReference type="Proteomes" id="UP001431313"/>
    </source>
</evidence>